<dbReference type="EMBL" id="MU865294">
    <property type="protein sequence ID" value="KAK4231229.1"/>
    <property type="molecule type" value="Genomic_DNA"/>
</dbReference>
<reference evidence="1" key="2">
    <citation type="submission" date="2023-05" db="EMBL/GenBank/DDBJ databases">
        <authorList>
            <consortium name="Lawrence Berkeley National Laboratory"/>
            <person name="Steindorff A."/>
            <person name="Hensen N."/>
            <person name="Bonometti L."/>
            <person name="Westerberg I."/>
            <person name="Brannstrom I.O."/>
            <person name="Guillou S."/>
            <person name="Cros-Aarteil S."/>
            <person name="Calhoun S."/>
            <person name="Haridas S."/>
            <person name="Kuo A."/>
            <person name="Mondo S."/>
            <person name="Pangilinan J."/>
            <person name="Riley R."/>
            <person name="Labutti K."/>
            <person name="Andreopoulos B."/>
            <person name="Lipzen A."/>
            <person name="Chen C."/>
            <person name="Yanf M."/>
            <person name="Daum C."/>
            <person name="Ng V."/>
            <person name="Clum A."/>
            <person name="Ohm R."/>
            <person name="Martin F."/>
            <person name="Silar P."/>
            <person name="Natvig D."/>
            <person name="Lalanne C."/>
            <person name="Gautier V."/>
            <person name="Ament-Velasquez S.L."/>
            <person name="Kruys A."/>
            <person name="Hutchinson M.I."/>
            <person name="Powell A.J."/>
            <person name="Barry K."/>
            <person name="Miller A.N."/>
            <person name="Grigoriev I.V."/>
            <person name="Debuchy R."/>
            <person name="Gladieux P."/>
            <person name="Thoren M.H."/>
            <person name="Johannesson H."/>
        </authorList>
    </citation>
    <scope>NUCLEOTIDE SEQUENCE</scope>
    <source>
        <strain evidence="1">CBS 990.96</strain>
    </source>
</reference>
<gene>
    <name evidence="1" type="ORF">QBC38DRAFT_262148</name>
</gene>
<dbReference type="AlphaFoldDB" id="A0AAN7H7L2"/>
<sequence length="217" mass="23586">MCSLIAVVQCSLNWEARRQNELPQRISTGGLQPNKNQPLARFSAVHLNGQDGLVFTGALSHSQSQCELCIISEAGGRTEMVTTRPLQGRCTNRPSYREKAEKNFTGPLPLVSISWKRQCAVLPATPTPSVGSEAYKADLVVYPETCHCAAKQTLGSASTRSFSICRKLPRGRSLPLEPLLNHVPCPRCTLLVVVSAEANLFSSLLTRITTALKIPTS</sequence>
<organism evidence="1 2">
    <name type="scientific">Podospora fimiseda</name>
    <dbReference type="NCBI Taxonomy" id="252190"/>
    <lineage>
        <taxon>Eukaryota</taxon>
        <taxon>Fungi</taxon>
        <taxon>Dikarya</taxon>
        <taxon>Ascomycota</taxon>
        <taxon>Pezizomycotina</taxon>
        <taxon>Sordariomycetes</taxon>
        <taxon>Sordariomycetidae</taxon>
        <taxon>Sordariales</taxon>
        <taxon>Podosporaceae</taxon>
        <taxon>Podospora</taxon>
    </lineage>
</organism>
<protein>
    <submittedName>
        <fullName evidence="1">Uncharacterized protein</fullName>
    </submittedName>
</protein>
<dbReference type="Proteomes" id="UP001301958">
    <property type="component" value="Unassembled WGS sequence"/>
</dbReference>
<evidence type="ECO:0000313" key="1">
    <source>
        <dbReference type="EMBL" id="KAK4231229.1"/>
    </source>
</evidence>
<name>A0AAN7H7L2_9PEZI</name>
<reference evidence="1" key="1">
    <citation type="journal article" date="2023" name="Mol. Phylogenet. Evol.">
        <title>Genome-scale phylogeny and comparative genomics of the fungal order Sordariales.</title>
        <authorList>
            <person name="Hensen N."/>
            <person name="Bonometti L."/>
            <person name="Westerberg I."/>
            <person name="Brannstrom I.O."/>
            <person name="Guillou S."/>
            <person name="Cros-Aarteil S."/>
            <person name="Calhoun S."/>
            <person name="Haridas S."/>
            <person name="Kuo A."/>
            <person name="Mondo S."/>
            <person name="Pangilinan J."/>
            <person name="Riley R."/>
            <person name="LaButti K."/>
            <person name="Andreopoulos B."/>
            <person name="Lipzen A."/>
            <person name="Chen C."/>
            <person name="Yan M."/>
            <person name="Daum C."/>
            <person name="Ng V."/>
            <person name="Clum A."/>
            <person name="Steindorff A."/>
            <person name="Ohm R.A."/>
            <person name="Martin F."/>
            <person name="Silar P."/>
            <person name="Natvig D.O."/>
            <person name="Lalanne C."/>
            <person name="Gautier V."/>
            <person name="Ament-Velasquez S.L."/>
            <person name="Kruys A."/>
            <person name="Hutchinson M.I."/>
            <person name="Powell A.J."/>
            <person name="Barry K."/>
            <person name="Miller A.N."/>
            <person name="Grigoriev I.V."/>
            <person name="Debuchy R."/>
            <person name="Gladieux P."/>
            <person name="Hiltunen Thoren M."/>
            <person name="Johannesson H."/>
        </authorList>
    </citation>
    <scope>NUCLEOTIDE SEQUENCE</scope>
    <source>
        <strain evidence="1">CBS 990.96</strain>
    </source>
</reference>
<keyword evidence="2" id="KW-1185">Reference proteome</keyword>
<accession>A0AAN7H7L2</accession>
<proteinExistence type="predicted"/>
<comment type="caution">
    <text evidence="1">The sequence shown here is derived from an EMBL/GenBank/DDBJ whole genome shotgun (WGS) entry which is preliminary data.</text>
</comment>
<evidence type="ECO:0000313" key="2">
    <source>
        <dbReference type="Proteomes" id="UP001301958"/>
    </source>
</evidence>